<dbReference type="PANTHER" id="PTHR12287:SF23">
    <property type="entry name" value="AROUSER, ISOFORM A-RELATED"/>
    <property type="match status" value="1"/>
</dbReference>
<evidence type="ECO:0000313" key="3">
    <source>
        <dbReference type="EMBL" id="KAK4291773.1"/>
    </source>
</evidence>
<gene>
    <name evidence="4" type="ORF">Pmani_033776</name>
    <name evidence="3" type="ORF">Pmani_035428</name>
</gene>
<dbReference type="InterPro" id="IPR041418">
    <property type="entry name" value="SAM_3"/>
</dbReference>
<feature type="compositionally biased region" description="Basic and acidic residues" evidence="1">
    <location>
        <begin position="222"/>
        <end position="234"/>
    </location>
</feature>
<sequence length="283" mass="31652">MYLDSSEDDEPPIARKTKPSNIPAPPPPPPPDATVAAVLPPRNRPRNADQMYGTTKSTADLMNAELKLVLETFRKQRPHLDIQKTPDVYIDQQSSPKEVQSWLDLKGFNKRIMKQFDGVNGEKLFALDKSQLEEYCGAKEGARLASQITVQRNVSGYKTARSSELKQILARQRNRVDLDKVDGGGSKSTPPKTNNKMENSNSSPLEKVNKMLEDSSAIDNDANSKAEKVEKDFEFLSGYQTDSDSEDDLPVSGRNPGTNTLKEQIKKQRKKIINQSNYDKASR</sequence>
<dbReference type="EMBL" id="JAWZYT010005055">
    <property type="protein sequence ID" value="KAK4291773.1"/>
    <property type="molecule type" value="Genomic_DNA"/>
</dbReference>
<reference evidence="4" key="1">
    <citation type="submission" date="2023-11" db="EMBL/GenBank/DDBJ databases">
        <title>Genome assemblies of two species of porcelain crab, Petrolisthes cinctipes and Petrolisthes manimaculis (Anomura: Porcellanidae).</title>
        <authorList>
            <person name="Angst P."/>
        </authorList>
    </citation>
    <scope>NUCLEOTIDE SEQUENCE</scope>
    <source>
        <strain evidence="4">PB745_02</strain>
        <tissue evidence="4">Gill</tissue>
    </source>
</reference>
<comment type="caution">
    <text evidence="4">The sequence shown here is derived from an EMBL/GenBank/DDBJ whole genome shotgun (WGS) entry which is preliminary data.</text>
</comment>
<accession>A0AAE1NQ90</accession>
<protein>
    <recommendedName>
        <fullName evidence="2">SAM domain-containing protein</fullName>
    </recommendedName>
</protein>
<dbReference type="Gene3D" id="1.10.150.50">
    <property type="entry name" value="Transcription Factor, Ets-1"/>
    <property type="match status" value="1"/>
</dbReference>
<organism evidence="4 5">
    <name type="scientific">Petrolisthes manimaculis</name>
    <dbReference type="NCBI Taxonomy" id="1843537"/>
    <lineage>
        <taxon>Eukaryota</taxon>
        <taxon>Metazoa</taxon>
        <taxon>Ecdysozoa</taxon>
        <taxon>Arthropoda</taxon>
        <taxon>Crustacea</taxon>
        <taxon>Multicrustacea</taxon>
        <taxon>Malacostraca</taxon>
        <taxon>Eumalacostraca</taxon>
        <taxon>Eucarida</taxon>
        <taxon>Decapoda</taxon>
        <taxon>Pleocyemata</taxon>
        <taxon>Anomura</taxon>
        <taxon>Galatheoidea</taxon>
        <taxon>Porcellanidae</taxon>
        <taxon>Petrolisthes</taxon>
    </lineage>
</organism>
<name>A0AAE1NQ90_9EUCA</name>
<feature type="compositionally biased region" description="Pro residues" evidence="1">
    <location>
        <begin position="22"/>
        <end position="32"/>
    </location>
</feature>
<dbReference type="Proteomes" id="UP001292094">
    <property type="component" value="Unassembled WGS sequence"/>
</dbReference>
<dbReference type="GO" id="GO:0035023">
    <property type="term" value="P:regulation of Rho protein signal transduction"/>
    <property type="evidence" value="ECO:0007669"/>
    <property type="project" value="TreeGrafter"/>
</dbReference>
<proteinExistence type="predicted"/>
<dbReference type="PANTHER" id="PTHR12287">
    <property type="entry name" value="EPIDERMAL GROWTH FACTOR RECEPTOR KINASE SUBSTRATE EPS8-RELATED PROTEIN"/>
    <property type="match status" value="1"/>
</dbReference>
<dbReference type="AlphaFoldDB" id="A0AAE1NQ90"/>
<evidence type="ECO:0000259" key="2">
    <source>
        <dbReference type="Pfam" id="PF18016"/>
    </source>
</evidence>
<dbReference type="InterPro" id="IPR039801">
    <property type="entry name" value="EPS8-like"/>
</dbReference>
<feature type="region of interest" description="Disordered" evidence="1">
    <location>
        <begin position="173"/>
        <end position="283"/>
    </location>
</feature>
<dbReference type="GO" id="GO:0003779">
    <property type="term" value="F:actin binding"/>
    <property type="evidence" value="ECO:0007669"/>
    <property type="project" value="TreeGrafter"/>
</dbReference>
<feature type="compositionally biased region" description="Polar residues" evidence="1">
    <location>
        <begin position="187"/>
        <end position="204"/>
    </location>
</feature>
<dbReference type="GO" id="GO:0005886">
    <property type="term" value="C:plasma membrane"/>
    <property type="evidence" value="ECO:0007669"/>
    <property type="project" value="TreeGrafter"/>
</dbReference>
<evidence type="ECO:0000313" key="5">
    <source>
        <dbReference type="Proteomes" id="UP001292094"/>
    </source>
</evidence>
<keyword evidence="5" id="KW-1185">Reference proteome</keyword>
<evidence type="ECO:0000313" key="4">
    <source>
        <dbReference type="EMBL" id="KAK4293531.1"/>
    </source>
</evidence>
<dbReference type="Pfam" id="PF18016">
    <property type="entry name" value="SAM_3"/>
    <property type="match status" value="1"/>
</dbReference>
<feature type="compositionally biased region" description="Acidic residues" evidence="1">
    <location>
        <begin position="1"/>
        <end position="11"/>
    </location>
</feature>
<dbReference type="GO" id="GO:0007266">
    <property type="term" value="P:Rho protein signal transduction"/>
    <property type="evidence" value="ECO:0007669"/>
    <property type="project" value="TreeGrafter"/>
</dbReference>
<feature type="region of interest" description="Disordered" evidence="1">
    <location>
        <begin position="1"/>
        <end position="53"/>
    </location>
</feature>
<dbReference type="EMBL" id="JAWZYT010004524">
    <property type="protein sequence ID" value="KAK4293531.1"/>
    <property type="molecule type" value="Genomic_DNA"/>
</dbReference>
<dbReference type="InterPro" id="IPR013761">
    <property type="entry name" value="SAM/pointed_sf"/>
</dbReference>
<feature type="domain" description="SAM" evidence="2">
    <location>
        <begin position="86"/>
        <end position="149"/>
    </location>
</feature>
<evidence type="ECO:0000256" key="1">
    <source>
        <dbReference type="SAM" id="MobiDB-lite"/>
    </source>
</evidence>